<keyword evidence="3" id="KW-1185">Reference proteome</keyword>
<evidence type="ECO:0000313" key="2">
    <source>
        <dbReference type="EMBL" id="GAK63981.1"/>
    </source>
</evidence>
<protein>
    <submittedName>
        <fullName evidence="2">Uncharacterized protein</fullName>
    </submittedName>
</protein>
<dbReference type="EMBL" id="DF830071">
    <property type="protein sequence ID" value="GAK63981.1"/>
    <property type="molecule type" value="Genomic_DNA"/>
</dbReference>
<organism evidence="2">
    <name type="scientific">Pseudozyma antarctica</name>
    <name type="common">Yeast</name>
    <name type="synonym">Candida antarctica</name>
    <dbReference type="NCBI Taxonomy" id="84753"/>
    <lineage>
        <taxon>Eukaryota</taxon>
        <taxon>Fungi</taxon>
        <taxon>Dikarya</taxon>
        <taxon>Basidiomycota</taxon>
        <taxon>Ustilaginomycotina</taxon>
        <taxon>Ustilaginomycetes</taxon>
        <taxon>Ustilaginales</taxon>
        <taxon>Ustilaginaceae</taxon>
        <taxon>Moesziomyces</taxon>
    </lineage>
</organism>
<dbReference type="HOGENOM" id="CLU_1434266_0_0_1"/>
<reference evidence="2" key="1">
    <citation type="submission" date="2014-07" db="EMBL/GenBank/DDBJ databases">
        <title>Draft genome sequence of the yeast Pseudozyma antarctica JCM 10317 known as a producer of lipase B which used in a wide range of industrial applications.</title>
        <authorList>
            <person name="Morita T."/>
            <person name="Saika A."/>
            <person name="Koike H."/>
        </authorList>
    </citation>
    <scope>NUCLEOTIDE SEQUENCE</scope>
    <source>
        <strain evidence="2">JCM 10317</strain>
    </source>
</reference>
<evidence type="ECO:0000313" key="3">
    <source>
        <dbReference type="Proteomes" id="UP000053758"/>
    </source>
</evidence>
<dbReference type="AlphaFoldDB" id="A0A081CBD5"/>
<feature type="region of interest" description="Disordered" evidence="1">
    <location>
        <begin position="1"/>
        <end position="25"/>
    </location>
</feature>
<feature type="region of interest" description="Disordered" evidence="1">
    <location>
        <begin position="148"/>
        <end position="184"/>
    </location>
</feature>
<gene>
    <name evidence="2" type="ORF">PAN0_004c2190</name>
</gene>
<dbReference type="GeneID" id="26302987"/>
<name>A0A081CBD5_PSEA2</name>
<dbReference type="RefSeq" id="XP_014657621.1">
    <property type="nucleotide sequence ID" value="XM_014802135.1"/>
</dbReference>
<evidence type="ECO:0000256" key="1">
    <source>
        <dbReference type="SAM" id="MobiDB-lite"/>
    </source>
</evidence>
<sequence>MSPSSLRRTAPSALLQPSPSRTHARKHAINVDSGHGSICARTSFGDVEGVPAELQLASVGCRQSPVLGELGARTQAARHLRGVRCAADGRLELAVAPRPSARSAQPSANPPIRRPLLLHPSELHLLPPTPLVLTPGTSQPLRLLLLLPPSARPSSSSSTTSTTTSTTPPIHPAHPGSSHLMPGSMLLVL</sequence>
<accession>A0A081CBD5</accession>
<feature type="region of interest" description="Disordered" evidence="1">
    <location>
        <begin position="96"/>
        <end position="115"/>
    </location>
</feature>
<proteinExistence type="predicted"/>
<dbReference type="Proteomes" id="UP000053758">
    <property type="component" value="Unassembled WGS sequence"/>
</dbReference>
<feature type="compositionally biased region" description="Low complexity" evidence="1">
    <location>
        <begin position="148"/>
        <end position="168"/>
    </location>
</feature>